<protein>
    <recommendedName>
        <fullName evidence="4">Reverse transcriptase/retrotransposon-derived protein RNase H-like domain-containing protein</fullName>
    </recommendedName>
</protein>
<organism evidence="2 3">
    <name type="scientific">Tanacetum coccineum</name>
    <dbReference type="NCBI Taxonomy" id="301880"/>
    <lineage>
        <taxon>Eukaryota</taxon>
        <taxon>Viridiplantae</taxon>
        <taxon>Streptophyta</taxon>
        <taxon>Embryophyta</taxon>
        <taxon>Tracheophyta</taxon>
        <taxon>Spermatophyta</taxon>
        <taxon>Magnoliopsida</taxon>
        <taxon>eudicotyledons</taxon>
        <taxon>Gunneridae</taxon>
        <taxon>Pentapetalae</taxon>
        <taxon>asterids</taxon>
        <taxon>campanulids</taxon>
        <taxon>Asterales</taxon>
        <taxon>Asteraceae</taxon>
        <taxon>Asteroideae</taxon>
        <taxon>Anthemideae</taxon>
        <taxon>Anthemidinae</taxon>
        <taxon>Tanacetum</taxon>
    </lineage>
</organism>
<sequence>MDVEGAPECMKISGFIHVAACLSYVEKLRDVKQPEGGNKPNFKKGLKNKKRSDRNPDRFSLLTKTPKEIFALEKEKFKAPPPMHGRIFWPIWPAEEADRRDDQVRQIVAIHQRIKTRAKWPKTKEGETAGKDKPLSILMIQQWERVAKQRVAQSFSPETTISFPSLGEEDGKEGPMITEAEIGGHFVHRIFGQMVHPQMVTISTQWNNRQNRHKKDSCRTIHDIWNVKIPGKRRNGNDTKQQSHPDGMCNDLRTPCHLIPSDQPIKQLLLKSEISGRMLKWKFELEGYDIQYRPRTSIKGQILADFIIERPDEESSNELMAEPEELPEPWTLFTDGSSCIDGSGAGLILTNPEGVEFTETHPPHFSTNLPYTYHWLRKTVPVAEGNSENNYRVVYGEFFKMLHNDIRDSTECEA</sequence>
<evidence type="ECO:0000313" key="3">
    <source>
        <dbReference type="Proteomes" id="UP001151760"/>
    </source>
</evidence>
<name>A0ABQ5CUD2_9ASTR</name>
<feature type="compositionally biased region" description="Basic residues" evidence="1">
    <location>
        <begin position="41"/>
        <end position="52"/>
    </location>
</feature>
<dbReference type="PANTHER" id="PTHR48475:SF2">
    <property type="entry name" value="RIBONUCLEASE H"/>
    <property type="match status" value="1"/>
</dbReference>
<reference evidence="2" key="2">
    <citation type="submission" date="2022-01" db="EMBL/GenBank/DDBJ databases">
        <authorList>
            <person name="Yamashiro T."/>
            <person name="Shiraishi A."/>
            <person name="Satake H."/>
            <person name="Nakayama K."/>
        </authorList>
    </citation>
    <scope>NUCLEOTIDE SEQUENCE</scope>
</reference>
<dbReference type="PANTHER" id="PTHR48475">
    <property type="entry name" value="RIBONUCLEASE H"/>
    <property type="match status" value="1"/>
</dbReference>
<reference evidence="2" key="1">
    <citation type="journal article" date="2022" name="Int. J. Mol. Sci.">
        <title>Draft Genome of Tanacetum Coccineum: Genomic Comparison of Closely Related Tanacetum-Family Plants.</title>
        <authorList>
            <person name="Yamashiro T."/>
            <person name="Shiraishi A."/>
            <person name="Nakayama K."/>
            <person name="Satake H."/>
        </authorList>
    </citation>
    <scope>NUCLEOTIDE SEQUENCE</scope>
</reference>
<feature type="region of interest" description="Disordered" evidence="1">
    <location>
        <begin position="33"/>
        <end position="59"/>
    </location>
</feature>
<proteinExistence type="predicted"/>
<keyword evidence="3" id="KW-1185">Reference proteome</keyword>
<evidence type="ECO:0000256" key="1">
    <source>
        <dbReference type="SAM" id="MobiDB-lite"/>
    </source>
</evidence>
<comment type="caution">
    <text evidence="2">The sequence shown here is derived from an EMBL/GenBank/DDBJ whole genome shotgun (WGS) entry which is preliminary data.</text>
</comment>
<accession>A0ABQ5CUD2</accession>
<evidence type="ECO:0008006" key="4">
    <source>
        <dbReference type="Google" id="ProtNLM"/>
    </source>
</evidence>
<evidence type="ECO:0000313" key="2">
    <source>
        <dbReference type="EMBL" id="GJT30675.1"/>
    </source>
</evidence>
<gene>
    <name evidence="2" type="ORF">Tco_0910950</name>
</gene>
<dbReference type="Proteomes" id="UP001151760">
    <property type="component" value="Unassembled WGS sequence"/>
</dbReference>
<dbReference type="EMBL" id="BQNB010014645">
    <property type="protein sequence ID" value="GJT30675.1"/>
    <property type="molecule type" value="Genomic_DNA"/>
</dbReference>